<evidence type="ECO:0000256" key="3">
    <source>
        <dbReference type="ARBA" id="ARBA00012438"/>
    </source>
</evidence>
<dbReference type="Pfam" id="PF02518">
    <property type="entry name" value="HATPase_c"/>
    <property type="match status" value="1"/>
</dbReference>
<evidence type="ECO:0000256" key="12">
    <source>
        <dbReference type="ARBA" id="ARBA00023012"/>
    </source>
</evidence>
<evidence type="ECO:0000259" key="14">
    <source>
        <dbReference type="PROSITE" id="PS50109"/>
    </source>
</evidence>
<dbReference type="EMBL" id="FNCS01000001">
    <property type="protein sequence ID" value="SDG16607.1"/>
    <property type="molecule type" value="Genomic_DNA"/>
</dbReference>
<reference evidence="15 16" key="1">
    <citation type="submission" date="2016-10" db="EMBL/GenBank/DDBJ databases">
        <authorList>
            <person name="de Groot N.N."/>
        </authorList>
    </citation>
    <scope>NUCLEOTIDE SEQUENCE [LARGE SCALE GENOMIC DNA]</scope>
    <source>
        <strain evidence="15 16">CGMCC 1.10267</strain>
    </source>
</reference>
<keyword evidence="13" id="KW-0472">Membrane</keyword>
<dbReference type="PANTHER" id="PTHR43065">
    <property type="entry name" value="SENSOR HISTIDINE KINASE"/>
    <property type="match status" value="1"/>
</dbReference>
<proteinExistence type="predicted"/>
<dbReference type="Gene3D" id="1.10.287.130">
    <property type="match status" value="1"/>
</dbReference>
<dbReference type="CDD" id="cd00082">
    <property type="entry name" value="HisKA"/>
    <property type="match status" value="1"/>
</dbReference>
<organism evidence="15 16">
    <name type="scientific">Pelagibacterium luteolum</name>
    <dbReference type="NCBI Taxonomy" id="440168"/>
    <lineage>
        <taxon>Bacteria</taxon>
        <taxon>Pseudomonadati</taxon>
        <taxon>Pseudomonadota</taxon>
        <taxon>Alphaproteobacteria</taxon>
        <taxon>Hyphomicrobiales</taxon>
        <taxon>Devosiaceae</taxon>
        <taxon>Pelagibacterium</taxon>
    </lineage>
</organism>
<comment type="catalytic activity">
    <reaction evidence="1">
        <text>ATP + protein L-histidine = ADP + protein N-phospho-L-histidine.</text>
        <dbReference type="EC" id="2.7.13.3"/>
    </reaction>
</comment>
<sequence length="616" mass="66082">MIGAGQFGRITGLSDLTQRSMRRVIVALAAIGLVCALAALAYALAHRAGMDRLSGQLRDRLTVTLRSVESEIERFGYLPEVMGEDERILDLLETPAPDAVALANTYLQTIAAHSIADAAYIIDTDGLTLAASNWDLPTSFVGHNYSFRPYFADALANGEGSYYAVGVTTGIPGYFLSARISNPAGPMGVAVVKVDMAPLERAWVQAGEITGLADEAGVVFLTGVGTWKYRPLYALNSENRDLIARERRYDGIDVAGSAPLIGTPIPEGQPVIVETDRDALMMSVARIEPQGWQVFTALPTAPIAEEARLFAGVAALLSLVLILIGLYAYQRRQLTRLKLDQNAVLERRVAERTEALGLEIDERLRAEAELRDTQDSLIHAAKLAALGRMSAAIVHEVSQPLSALDTTLAAAGLHAQNQRPEKLDASIRSSRDLLKRMQRTVRHLKTFSSRTQAMPVEPISLASSVDAAIEIVLPRAREVGVTIRFDPAPDAPMIAVNAVRIEQVFINLLLNAVDATAALGNTAIAVSISQNEDRAVMAIHDSGPGIPDEIAEKITEPFFTTKTTGEGLGLGLSISRAILEDYDGTLAFAPARGGGTLTTVSLPLMGARAEHLEPAQ</sequence>
<keyword evidence="4" id="KW-1003">Cell membrane</keyword>
<keyword evidence="10" id="KW-0067">ATP-binding</keyword>
<evidence type="ECO:0000256" key="4">
    <source>
        <dbReference type="ARBA" id="ARBA00022475"/>
    </source>
</evidence>
<dbReference type="InterPro" id="IPR004358">
    <property type="entry name" value="Sig_transdc_His_kin-like_C"/>
</dbReference>
<keyword evidence="7 13" id="KW-0812">Transmembrane</keyword>
<evidence type="ECO:0000256" key="9">
    <source>
        <dbReference type="ARBA" id="ARBA00022777"/>
    </source>
</evidence>
<keyword evidence="8" id="KW-0547">Nucleotide-binding</keyword>
<evidence type="ECO:0000256" key="11">
    <source>
        <dbReference type="ARBA" id="ARBA00022989"/>
    </source>
</evidence>
<evidence type="ECO:0000256" key="8">
    <source>
        <dbReference type="ARBA" id="ARBA00022741"/>
    </source>
</evidence>
<gene>
    <name evidence="15" type="ORF">SAMN04487974_101238</name>
</gene>
<dbReference type="PROSITE" id="PS50109">
    <property type="entry name" value="HIS_KIN"/>
    <property type="match status" value="1"/>
</dbReference>
<comment type="subcellular location">
    <subcellularLocation>
        <location evidence="2">Cell membrane</location>
        <topology evidence="2">Multi-pass membrane protein</topology>
    </subcellularLocation>
</comment>
<evidence type="ECO:0000313" key="16">
    <source>
        <dbReference type="Proteomes" id="UP000199495"/>
    </source>
</evidence>
<evidence type="ECO:0000256" key="7">
    <source>
        <dbReference type="ARBA" id="ARBA00022692"/>
    </source>
</evidence>
<accession>A0A1G7S0R8</accession>
<feature type="domain" description="Histidine kinase" evidence="14">
    <location>
        <begin position="392"/>
        <end position="606"/>
    </location>
</feature>
<keyword evidence="9 15" id="KW-0418">Kinase</keyword>
<dbReference type="PANTHER" id="PTHR43065:SF46">
    <property type="entry name" value="C4-DICARBOXYLATE TRANSPORT SENSOR PROTEIN DCTB"/>
    <property type="match status" value="1"/>
</dbReference>
<dbReference type="PIRSF" id="PIRSF036431">
    <property type="entry name" value="STHK_DctB"/>
    <property type="match status" value="1"/>
</dbReference>
<evidence type="ECO:0000256" key="6">
    <source>
        <dbReference type="ARBA" id="ARBA00022679"/>
    </source>
</evidence>
<evidence type="ECO:0000256" key="1">
    <source>
        <dbReference type="ARBA" id="ARBA00000085"/>
    </source>
</evidence>
<evidence type="ECO:0000256" key="2">
    <source>
        <dbReference type="ARBA" id="ARBA00004651"/>
    </source>
</evidence>
<feature type="transmembrane region" description="Helical" evidence="13">
    <location>
        <begin position="309"/>
        <end position="329"/>
    </location>
</feature>
<dbReference type="SUPFAM" id="SSF103190">
    <property type="entry name" value="Sensory domain-like"/>
    <property type="match status" value="1"/>
</dbReference>
<evidence type="ECO:0000313" key="15">
    <source>
        <dbReference type="EMBL" id="SDG16607.1"/>
    </source>
</evidence>
<evidence type="ECO:0000256" key="5">
    <source>
        <dbReference type="ARBA" id="ARBA00022553"/>
    </source>
</evidence>
<dbReference type="Gene3D" id="6.10.250.3020">
    <property type="match status" value="1"/>
</dbReference>
<dbReference type="GO" id="GO:0005524">
    <property type="term" value="F:ATP binding"/>
    <property type="evidence" value="ECO:0007669"/>
    <property type="project" value="UniProtKB-KW"/>
</dbReference>
<dbReference type="InterPro" id="IPR003594">
    <property type="entry name" value="HATPase_dom"/>
</dbReference>
<dbReference type="GO" id="GO:0000155">
    <property type="term" value="F:phosphorelay sensor kinase activity"/>
    <property type="evidence" value="ECO:0007669"/>
    <property type="project" value="InterPro"/>
</dbReference>
<protein>
    <recommendedName>
        <fullName evidence="3">histidine kinase</fullName>
        <ecNumber evidence="3">2.7.13.3</ecNumber>
    </recommendedName>
</protein>
<dbReference type="Gene3D" id="3.30.565.10">
    <property type="entry name" value="Histidine kinase-like ATPase, C-terminal domain"/>
    <property type="match status" value="1"/>
</dbReference>
<dbReference type="InterPro" id="IPR003661">
    <property type="entry name" value="HisK_dim/P_dom"/>
</dbReference>
<dbReference type="InterPro" id="IPR017055">
    <property type="entry name" value="Sig_transdc_His_kinase_DctB"/>
</dbReference>
<dbReference type="EC" id="2.7.13.3" evidence="3"/>
<feature type="transmembrane region" description="Helical" evidence="13">
    <location>
        <begin position="24"/>
        <end position="45"/>
    </location>
</feature>
<keyword evidence="6" id="KW-0808">Transferase</keyword>
<evidence type="ECO:0000256" key="10">
    <source>
        <dbReference type="ARBA" id="ARBA00022840"/>
    </source>
</evidence>
<dbReference type="Gene3D" id="3.30.450.20">
    <property type="entry name" value="PAS domain"/>
    <property type="match status" value="2"/>
</dbReference>
<keyword evidence="16" id="KW-1185">Reference proteome</keyword>
<dbReference type="SUPFAM" id="SSF55874">
    <property type="entry name" value="ATPase domain of HSP90 chaperone/DNA topoisomerase II/histidine kinase"/>
    <property type="match status" value="1"/>
</dbReference>
<keyword evidence="12" id="KW-0902">Two-component regulatory system</keyword>
<dbReference type="InterPro" id="IPR029151">
    <property type="entry name" value="Sensor-like_sf"/>
</dbReference>
<dbReference type="PRINTS" id="PR00344">
    <property type="entry name" value="BCTRLSENSOR"/>
</dbReference>
<dbReference type="STRING" id="440168.SAMN04487974_101238"/>
<evidence type="ECO:0000256" key="13">
    <source>
        <dbReference type="SAM" id="Phobius"/>
    </source>
</evidence>
<keyword evidence="5" id="KW-0597">Phosphoprotein</keyword>
<dbReference type="InterPro" id="IPR036890">
    <property type="entry name" value="HATPase_C_sf"/>
</dbReference>
<dbReference type="Proteomes" id="UP000199495">
    <property type="component" value="Unassembled WGS sequence"/>
</dbReference>
<keyword evidence="11 13" id="KW-1133">Transmembrane helix</keyword>
<name>A0A1G7S0R8_9HYPH</name>
<dbReference type="AlphaFoldDB" id="A0A1G7S0R8"/>
<dbReference type="GO" id="GO:0005886">
    <property type="term" value="C:plasma membrane"/>
    <property type="evidence" value="ECO:0007669"/>
    <property type="project" value="UniProtKB-SubCell"/>
</dbReference>
<dbReference type="InterPro" id="IPR005467">
    <property type="entry name" value="His_kinase_dom"/>
</dbReference>
<dbReference type="SMART" id="SM00387">
    <property type="entry name" value="HATPase_c"/>
    <property type="match status" value="1"/>
</dbReference>